<evidence type="ECO:0000313" key="3">
    <source>
        <dbReference type="Proteomes" id="UP001438707"/>
    </source>
</evidence>
<feature type="region of interest" description="Disordered" evidence="1">
    <location>
        <begin position="1"/>
        <end position="60"/>
    </location>
</feature>
<protein>
    <submittedName>
        <fullName evidence="2">Uncharacterized protein</fullName>
    </submittedName>
</protein>
<evidence type="ECO:0000313" key="2">
    <source>
        <dbReference type="EMBL" id="KAK9827167.1"/>
    </source>
</evidence>
<dbReference type="EMBL" id="JALJOS010000019">
    <property type="protein sequence ID" value="KAK9827167.1"/>
    <property type="molecule type" value="Genomic_DNA"/>
</dbReference>
<reference evidence="2 3" key="1">
    <citation type="journal article" date="2024" name="Nat. Commun.">
        <title>Phylogenomics reveals the evolutionary origins of lichenization in chlorophyte algae.</title>
        <authorList>
            <person name="Puginier C."/>
            <person name="Libourel C."/>
            <person name="Otte J."/>
            <person name="Skaloud P."/>
            <person name="Haon M."/>
            <person name="Grisel S."/>
            <person name="Petersen M."/>
            <person name="Berrin J.G."/>
            <person name="Delaux P.M."/>
            <person name="Dal Grande F."/>
            <person name="Keller J."/>
        </authorList>
    </citation>
    <scope>NUCLEOTIDE SEQUENCE [LARGE SCALE GENOMIC DNA]</scope>
    <source>
        <strain evidence="2 3">SAG 2145</strain>
    </source>
</reference>
<feature type="compositionally biased region" description="Polar residues" evidence="1">
    <location>
        <begin position="11"/>
        <end position="23"/>
    </location>
</feature>
<evidence type="ECO:0000256" key="1">
    <source>
        <dbReference type="SAM" id="MobiDB-lite"/>
    </source>
</evidence>
<organism evidence="2 3">
    <name type="scientific">Apatococcus lobatus</name>
    <dbReference type="NCBI Taxonomy" id="904363"/>
    <lineage>
        <taxon>Eukaryota</taxon>
        <taxon>Viridiplantae</taxon>
        <taxon>Chlorophyta</taxon>
        <taxon>core chlorophytes</taxon>
        <taxon>Trebouxiophyceae</taxon>
        <taxon>Chlorellales</taxon>
        <taxon>Chlorellaceae</taxon>
        <taxon>Apatococcus</taxon>
    </lineage>
</organism>
<name>A0AAW1R0B6_9CHLO</name>
<feature type="compositionally biased region" description="Polar residues" evidence="1">
    <location>
        <begin position="31"/>
        <end position="41"/>
    </location>
</feature>
<comment type="caution">
    <text evidence="2">The sequence shown here is derived from an EMBL/GenBank/DDBJ whole genome shotgun (WGS) entry which is preliminary data.</text>
</comment>
<keyword evidence="3" id="KW-1185">Reference proteome</keyword>
<accession>A0AAW1R0B6</accession>
<proteinExistence type="predicted"/>
<dbReference type="Proteomes" id="UP001438707">
    <property type="component" value="Unassembled WGS sequence"/>
</dbReference>
<sequence length="115" mass="12309">MWWKKKESDESSGQPEQPAIDTSSRPEESQIAGSSANSNDITSKEAGPAEETEKVEPSSPAAVFEFGGVLPAGALSMQGVCNLGAPSSLQPCIWLVEPTREEDSKAGQQKFHIEF</sequence>
<dbReference type="AlphaFoldDB" id="A0AAW1R0B6"/>
<gene>
    <name evidence="2" type="ORF">WJX74_009030</name>
</gene>